<organism evidence="2 4">
    <name type="scientific">Durusdinium trenchii</name>
    <dbReference type="NCBI Taxonomy" id="1381693"/>
    <lineage>
        <taxon>Eukaryota</taxon>
        <taxon>Sar</taxon>
        <taxon>Alveolata</taxon>
        <taxon>Dinophyceae</taxon>
        <taxon>Suessiales</taxon>
        <taxon>Symbiodiniaceae</taxon>
        <taxon>Durusdinium</taxon>
    </lineage>
</organism>
<proteinExistence type="predicted"/>
<sequence length="262" mass="30466">MLSYVLQTKQLIYGMSLWGYSKIVVLLESRSRSISDTAVAERLVSIVRMSNTQQTGFEQVISIRICNKLDAQTHRRNKQEAADAMTKTSGRFWQVLSSSLLLYWSLAPANVVTKAPLFRLSRCQQQLPSSIDVSAVRRKFIRLSQEQFHEEEAEPVEERARTRQRFETVEEFSILFQANDKDLEQSSKSAEEVSLWAMHEQALVDAMEDGTIFWQPRVTGDLAWKRLRDQDPESLERLERQESHHGRKRRGRRKMGHLGKKR</sequence>
<dbReference type="EMBL" id="CAXAMN010003080">
    <property type="protein sequence ID" value="CAK9002772.1"/>
    <property type="molecule type" value="Genomic_DNA"/>
</dbReference>
<feature type="compositionally biased region" description="Basic and acidic residues" evidence="1">
    <location>
        <begin position="233"/>
        <end position="244"/>
    </location>
</feature>
<gene>
    <name evidence="2" type="ORF">CCMP2556_LOCUS7004</name>
    <name evidence="3" type="ORF">CCMP2556_LOCUS7032</name>
</gene>
<dbReference type="Proteomes" id="UP001642484">
    <property type="component" value="Unassembled WGS sequence"/>
</dbReference>
<keyword evidence="4" id="KW-1185">Reference proteome</keyword>
<dbReference type="EMBL" id="CAXAMN010003091">
    <property type="protein sequence ID" value="CAK9002827.1"/>
    <property type="molecule type" value="Genomic_DNA"/>
</dbReference>
<evidence type="ECO:0000313" key="3">
    <source>
        <dbReference type="EMBL" id="CAK9002827.1"/>
    </source>
</evidence>
<feature type="compositionally biased region" description="Basic residues" evidence="1">
    <location>
        <begin position="245"/>
        <end position="262"/>
    </location>
</feature>
<name>A0ABP0IMQ1_9DINO</name>
<feature type="region of interest" description="Disordered" evidence="1">
    <location>
        <begin position="233"/>
        <end position="262"/>
    </location>
</feature>
<evidence type="ECO:0000313" key="4">
    <source>
        <dbReference type="Proteomes" id="UP001642484"/>
    </source>
</evidence>
<evidence type="ECO:0000256" key="1">
    <source>
        <dbReference type="SAM" id="MobiDB-lite"/>
    </source>
</evidence>
<protein>
    <submittedName>
        <fullName evidence="2">Uncharacterized protein</fullName>
    </submittedName>
</protein>
<reference evidence="2 4" key="1">
    <citation type="submission" date="2024-02" db="EMBL/GenBank/DDBJ databases">
        <authorList>
            <person name="Chen Y."/>
            <person name="Shah S."/>
            <person name="Dougan E. K."/>
            <person name="Thang M."/>
            <person name="Chan C."/>
        </authorList>
    </citation>
    <scope>NUCLEOTIDE SEQUENCE [LARGE SCALE GENOMIC DNA]</scope>
</reference>
<comment type="caution">
    <text evidence="2">The sequence shown here is derived from an EMBL/GenBank/DDBJ whole genome shotgun (WGS) entry which is preliminary data.</text>
</comment>
<accession>A0ABP0IMQ1</accession>
<evidence type="ECO:0000313" key="2">
    <source>
        <dbReference type="EMBL" id="CAK9002772.1"/>
    </source>
</evidence>